<dbReference type="AlphaFoldDB" id="B8MPZ5"/>
<proteinExistence type="predicted"/>
<dbReference type="PhylomeDB" id="B8MPZ5"/>
<evidence type="ECO:0000256" key="2">
    <source>
        <dbReference type="SAM" id="Phobius"/>
    </source>
</evidence>
<feature type="transmembrane region" description="Helical" evidence="2">
    <location>
        <begin position="23"/>
        <end position="44"/>
    </location>
</feature>
<keyword evidence="2" id="KW-0472">Membrane</keyword>
<dbReference type="Proteomes" id="UP000001745">
    <property type="component" value="Unassembled WGS sequence"/>
</dbReference>
<name>B8MPZ5_TALSN</name>
<reference evidence="4" key="1">
    <citation type="journal article" date="2015" name="Genome Announc.">
        <title>Genome sequence of the AIDS-associated pathogen Penicillium marneffei (ATCC18224) and its near taxonomic relative Talaromyces stipitatus (ATCC10500).</title>
        <authorList>
            <person name="Nierman W.C."/>
            <person name="Fedorova-Abrams N.D."/>
            <person name="Andrianopoulos A."/>
        </authorList>
    </citation>
    <scope>NUCLEOTIDE SEQUENCE [LARGE SCALE GENOMIC DNA]</scope>
    <source>
        <strain evidence="4">ATCC 10500 / CBS 375.48 / QM 6759 / NRRL 1006</strain>
    </source>
</reference>
<dbReference type="GeneID" id="8100336"/>
<feature type="region of interest" description="Disordered" evidence="1">
    <location>
        <begin position="146"/>
        <end position="189"/>
    </location>
</feature>
<dbReference type="OrthoDB" id="3436553at2759"/>
<gene>
    <name evidence="3" type="ORF">TSTA_053960</name>
</gene>
<accession>B8MPZ5</accession>
<dbReference type="eggNOG" id="ENOG502T0J0">
    <property type="taxonomic scope" value="Eukaryota"/>
</dbReference>
<evidence type="ECO:0000256" key="1">
    <source>
        <dbReference type="SAM" id="MobiDB-lite"/>
    </source>
</evidence>
<dbReference type="EMBL" id="EQ962659">
    <property type="protein sequence ID" value="EED12884.1"/>
    <property type="molecule type" value="Genomic_DNA"/>
</dbReference>
<dbReference type="InParanoid" id="B8MPZ5"/>
<dbReference type="RefSeq" id="XP_002486995.1">
    <property type="nucleotide sequence ID" value="XM_002486950.1"/>
</dbReference>
<keyword evidence="2" id="KW-0812">Transmembrane</keyword>
<keyword evidence="2" id="KW-1133">Transmembrane helix</keyword>
<dbReference type="HOGENOM" id="CLU_1482956_0_0_1"/>
<sequence>MELDSLDGYPLHGQQPVSLRQELGIMFGFLAACILTVAVYYIFWQASQRRAAARDEVRRKELRARGFHHERGGYHDKALHRYANRDPIAQTQGQTLEFLTEPAEFKTESGTRHNSEDGMSDTNTVITTTAVEKHMQDAATAGLRIDTDGNESWSGNSQSNTYQNGSAVSNRTPLSMMQASGGQSAKDMF</sequence>
<organism evidence="3 4">
    <name type="scientific">Talaromyces stipitatus (strain ATCC 10500 / CBS 375.48 / QM 6759 / NRRL 1006)</name>
    <name type="common">Penicillium stipitatum</name>
    <dbReference type="NCBI Taxonomy" id="441959"/>
    <lineage>
        <taxon>Eukaryota</taxon>
        <taxon>Fungi</taxon>
        <taxon>Dikarya</taxon>
        <taxon>Ascomycota</taxon>
        <taxon>Pezizomycotina</taxon>
        <taxon>Eurotiomycetes</taxon>
        <taxon>Eurotiomycetidae</taxon>
        <taxon>Eurotiales</taxon>
        <taxon>Trichocomaceae</taxon>
        <taxon>Talaromyces</taxon>
        <taxon>Talaromyces sect. Talaromyces</taxon>
    </lineage>
</organism>
<evidence type="ECO:0000313" key="3">
    <source>
        <dbReference type="EMBL" id="EED12884.1"/>
    </source>
</evidence>
<protein>
    <submittedName>
        <fullName evidence="3">Uncharacterized protein</fullName>
    </submittedName>
</protein>
<keyword evidence="4" id="KW-1185">Reference proteome</keyword>
<dbReference type="STRING" id="441959.B8MPZ5"/>
<dbReference type="VEuPathDB" id="FungiDB:TSTA_053960"/>
<feature type="compositionally biased region" description="Polar residues" evidence="1">
    <location>
        <begin position="150"/>
        <end position="183"/>
    </location>
</feature>
<evidence type="ECO:0000313" key="4">
    <source>
        <dbReference type="Proteomes" id="UP000001745"/>
    </source>
</evidence>